<sequence>MKLLLSRKTNKLSEFPASIEDIISVVNQNGFKILSITEKHISNYGQIPLLEIHKDPFDRLILSTALTENITIISADDKFKLYTSQIELITA</sequence>
<feature type="domain" description="PIN" evidence="1">
    <location>
        <begin position="16"/>
        <end position="80"/>
    </location>
</feature>
<name>A0ABR9WPT0_9BACT</name>
<keyword evidence="3" id="KW-1185">Reference proteome</keyword>
<gene>
    <name evidence="2" type="ORF">IEE83_31275</name>
</gene>
<dbReference type="Proteomes" id="UP000634134">
    <property type="component" value="Unassembled WGS sequence"/>
</dbReference>
<accession>A0ABR9WPT0</accession>
<evidence type="ECO:0000313" key="2">
    <source>
        <dbReference type="EMBL" id="MBE9466371.1"/>
    </source>
</evidence>
<dbReference type="SUPFAM" id="SSF88723">
    <property type="entry name" value="PIN domain-like"/>
    <property type="match status" value="1"/>
</dbReference>
<organism evidence="2 3">
    <name type="scientific">Dyadobacter subterraneus</name>
    <dbReference type="NCBI Taxonomy" id="2773304"/>
    <lineage>
        <taxon>Bacteria</taxon>
        <taxon>Pseudomonadati</taxon>
        <taxon>Bacteroidota</taxon>
        <taxon>Cytophagia</taxon>
        <taxon>Cytophagales</taxon>
        <taxon>Spirosomataceae</taxon>
        <taxon>Dyadobacter</taxon>
    </lineage>
</organism>
<dbReference type="PANTHER" id="PTHR36173">
    <property type="entry name" value="RIBONUCLEASE VAPC16-RELATED"/>
    <property type="match status" value="1"/>
</dbReference>
<protein>
    <submittedName>
        <fullName evidence="2">PIN domain-containing protein</fullName>
    </submittedName>
</protein>
<comment type="caution">
    <text evidence="2">The sequence shown here is derived from an EMBL/GenBank/DDBJ whole genome shotgun (WGS) entry which is preliminary data.</text>
</comment>
<dbReference type="InterPro" id="IPR052919">
    <property type="entry name" value="TA_system_RNase"/>
</dbReference>
<dbReference type="RefSeq" id="WP_194124599.1">
    <property type="nucleotide sequence ID" value="NZ_JACYGY010000002.1"/>
</dbReference>
<dbReference type="InterPro" id="IPR029060">
    <property type="entry name" value="PIN-like_dom_sf"/>
</dbReference>
<dbReference type="PANTHER" id="PTHR36173:SF2">
    <property type="entry name" value="RIBONUCLEASE VAPC16"/>
    <property type="match status" value="1"/>
</dbReference>
<evidence type="ECO:0000259" key="1">
    <source>
        <dbReference type="Pfam" id="PF01850"/>
    </source>
</evidence>
<dbReference type="EMBL" id="JACYGY010000002">
    <property type="protein sequence ID" value="MBE9466371.1"/>
    <property type="molecule type" value="Genomic_DNA"/>
</dbReference>
<dbReference type="Gene3D" id="3.40.50.1010">
    <property type="entry name" value="5'-nuclease"/>
    <property type="match status" value="1"/>
</dbReference>
<evidence type="ECO:0000313" key="3">
    <source>
        <dbReference type="Proteomes" id="UP000634134"/>
    </source>
</evidence>
<dbReference type="Pfam" id="PF01850">
    <property type="entry name" value="PIN"/>
    <property type="match status" value="1"/>
</dbReference>
<dbReference type="InterPro" id="IPR002716">
    <property type="entry name" value="PIN_dom"/>
</dbReference>
<proteinExistence type="predicted"/>
<reference evidence="3" key="1">
    <citation type="submission" date="2023-07" db="EMBL/GenBank/DDBJ databases">
        <title>Dyadobacter sp. nov 'subterranea' isolated from contaminted grondwater.</title>
        <authorList>
            <person name="Szabo I."/>
            <person name="Al-Omari J."/>
            <person name="Szerdahelyi S.G."/>
            <person name="Rado J."/>
        </authorList>
    </citation>
    <scope>NUCLEOTIDE SEQUENCE [LARGE SCALE GENOMIC DNA]</scope>
    <source>
        <strain evidence="3">UP-52</strain>
    </source>
</reference>